<evidence type="ECO:0000313" key="1">
    <source>
        <dbReference type="EMBL" id="JAH37992.1"/>
    </source>
</evidence>
<reference evidence="1" key="1">
    <citation type="submission" date="2014-11" db="EMBL/GenBank/DDBJ databases">
        <authorList>
            <person name="Amaro Gonzalez C."/>
        </authorList>
    </citation>
    <scope>NUCLEOTIDE SEQUENCE</scope>
</reference>
<dbReference type="EMBL" id="GBXM01070585">
    <property type="protein sequence ID" value="JAH37992.1"/>
    <property type="molecule type" value="Transcribed_RNA"/>
</dbReference>
<reference evidence="1" key="2">
    <citation type="journal article" date="2015" name="Fish Shellfish Immunol.">
        <title>Early steps in the European eel (Anguilla anguilla)-Vibrio vulnificus interaction in the gills: Role of the RtxA13 toxin.</title>
        <authorList>
            <person name="Callol A."/>
            <person name="Pajuelo D."/>
            <person name="Ebbesson L."/>
            <person name="Teles M."/>
            <person name="MacKenzie S."/>
            <person name="Amaro C."/>
        </authorList>
    </citation>
    <scope>NUCLEOTIDE SEQUENCE</scope>
</reference>
<proteinExistence type="predicted"/>
<dbReference type="AlphaFoldDB" id="A0A0E9S9U5"/>
<organism evidence="1">
    <name type="scientific">Anguilla anguilla</name>
    <name type="common">European freshwater eel</name>
    <name type="synonym">Muraena anguilla</name>
    <dbReference type="NCBI Taxonomy" id="7936"/>
    <lineage>
        <taxon>Eukaryota</taxon>
        <taxon>Metazoa</taxon>
        <taxon>Chordata</taxon>
        <taxon>Craniata</taxon>
        <taxon>Vertebrata</taxon>
        <taxon>Euteleostomi</taxon>
        <taxon>Actinopterygii</taxon>
        <taxon>Neopterygii</taxon>
        <taxon>Teleostei</taxon>
        <taxon>Anguilliformes</taxon>
        <taxon>Anguillidae</taxon>
        <taxon>Anguilla</taxon>
    </lineage>
</organism>
<sequence>MKASISHSWESTEMDFTNCLLCTMTTRSYHRPKSQSHQINVHIQEQKVFARFTDIHF</sequence>
<accession>A0A0E9S9U5</accession>
<protein>
    <submittedName>
        <fullName evidence="1">Uncharacterized protein</fullName>
    </submittedName>
</protein>
<name>A0A0E9S9U5_ANGAN</name>